<reference evidence="3 4" key="1">
    <citation type="submission" date="2016-03" db="EMBL/GenBank/DDBJ databases">
        <authorList>
            <person name="Ploux O."/>
        </authorList>
    </citation>
    <scope>NUCLEOTIDE SEQUENCE [LARGE SCALE GENOMIC DNA]</scope>
    <source>
        <strain evidence="3 4">UAMH 11012</strain>
    </source>
</reference>
<dbReference type="GO" id="GO:0044773">
    <property type="term" value="P:mitotic DNA damage checkpoint signaling"/>
    <property type="evidence" value="ECO:0007669"/>
    <property type="project" value="TreeGrafter"/>
</dbReference>
<dbReference type="InterPro" id="IPR000719">
    <property type="entry name" value="Prot_kinase_dom"/>
</dbReference>
<dbReference type="CDD" id="cd00180">
    <property type="entry name" value="PKc"/>
    <property type="match status" value="1"/>
</dbReference>
<dbReference type="PANTHER" id="PTHR44167">
    <property type="entry name" value="OVARIAN-SPECIFIC SERINE/THREONINE-PROTEIN KINASE LOK-RELATED"/>
    <property type="match status" value="1"/>
</dbReference>
<accession>A0A1L7XI38</accession>
<dbReference type="PROSITE" id="PS50088">
    <property type="entry name" value="ANK_REPEAT"/>
    <property type="match status" value="3"/>
</dbReference>
<dbReference type="Gene3D" id="1.10.510.10">
    <property type="entry name" value="Transferase(Phosphotransferase) domain 1"/>
    <property type="match status" value="1"/>
</dbReference>
<dbReference type="PANTHER" id="PTHR44167:SF30">
    <property type="entry name" value="PHOSPHORYLASE KINASE"/>
    <property type="match status" value="1"/>
</dbReference>
<dbReference type="Pfam" id="PF00023">
    <property type="entry name" value="Ank"/>
    <property type="match status" value="1"/>
</dbReference>
<dbReference type="GO" id="GO:0005634">
    <property type="term" value="C:nucleus"/>
    <property type="evidence" value="ECO:0007669"/>
    <property type="project" value="TreeGrafter"/>
</dbReference>
<dbReference type="PROSITE" id="PS50011">
    <property type="entry name" value="PROTEIN_KINASE_DOM"/>
    <property type="match status" value="1"/>
</dbReference>
<dbReference type="Pfam" id="PF12796">
    <property type="entry name" value="Ank_2"/>
    <property type="match status" value="1"/>
</dbReference>
<dbReference type="SUPFAM" id="SSF56112">
    <property type="entry name" value="Protein kinase-like (PK-like)"/>
    <property type="match status" value="1"/>
</dbReference>
<dbReference type="SMART" id="SM00248">
    <property type="entry name" value="ANK"/>
    <property type="match status" value="4"/>
</dbReference>
<dbReference type="InterPro" id="IPR008271">
    <property type="entry name" value="Ser/Thr_kinase_AS"/>
</dbReference>
<dbReference type="InterPro" id="IPR002110">
    <property type="entry name" value="Ankyrin_rpt"/>
</dbReference>
<evidence type="ECO:0000256" key="1">
    <source>
        <dbReference type="PROSITE-ProRule" id="PRU00023"/>
    </source>
</evidence>
<feature type="repeat" description="ANK" evidence="1">
    <location>
        <begin position="350"/>
        <end position="382"/>
    </location>
</feature>
<dbReference type="InterPro" id="IPR011009">
    <property type="entry name" value="Kinase-like_dom_sf"/>
</dbReference>
<dbReference type="OrthoDB" id="341259at2759"/>
<evidence type="ECO:0000259" key="2">
    <source>
        <dbReference type="PROSITE" id="PS50011"/>
    </source>
</evidence>
<feature type="repeat" description="ANK" evidence="1">
    <location>
        <begin position="416"/>
        <end position="448"/>
    </location>
</feature>
<dbReference type="SUPFAM" id="SSF48403">
    <property type="entry name" value="Ankyrin repeat"/>
    <property type="match status" value="1"/>
</dbReference>
<dbReference type="AlphaFoldDB" id="A0A1L7XI38"/>
<organism evidence="3 4">
    <name type="scientific">Phialocephala subalpina</name>
    <dbReference type="NCBI Taxonomy" id="576137"/>
    <lineage>
        <taxon>Eukaryota</taxon>
        <taxon>Fungi</taxon>
        <taxon>Dikarya</taxon>
        <taxon>Ascomycota</taxon>
        <taxon>Pezizomycotina</taxon>
        <taxon>Leotiomycetes</taxon>
        <taxon>Helotiales</taxon>
        <taxon>Mollisiaceae</taxon>
        <taxon>Phialocephala</taxon>
        <taxon>Phialocephala fortinii species complex</taxon>
    </lineage>
</organism>
<dbReference type="PROSITE" id="PS00108">
    <property type="entry name" value="PROTEIN_KINASE_ST"/>
    <property type="match status" value="1"/>
</dbReference>
<feature type="repeat" description="ANK" evidence="1">
    <location>
        <begin position="383"/>
        <end position="415"/>
    </location>
</feature>
<dbReference type="InterPro" id="IPR036770">
    <property type="entry name" value="Ankyrin_rpt-contain_sf"/>
</dbReference>
<gene>
    <name evidence="3" type="ORF">PAC_14604</name>
</gene>
<feature type="domain" description="Protein kinase" evidence="2">
    <location>
        <begin position="543"/>
        <end position="838"/>
    </location>
</feature>
<proteinExistence type="predicted"/>
<dbReference type="Proteomes" id="UP000184330">
    <property type="component" value="Unassembled WGS sequence"/>
</dbReference>
<dbReference type="PROSITE" id="PS50297">
    <property type="entry name" value="ANK_REP_REGION"/>
    <property type="match status" value="3"/>
</dbReference>
<dbReference type="EMBL" id="FJOG01000027">
    <property type="protein sequence ID" value="CZR64705.1"/>
    <property type="molecule type" value="Genomic_DNA"/>
</dbReference>
<keyword evidence="1" id="KW-0040">ANK repeat</keyword>
<evidence type="ECO:0000313" key="4">
    <source>
        <dbReference type="Proteomes" id="UP000184330"/>
    </source>
</evidence>
<dbReference type="GO" id="GO:0005524">
    <property type="term" value="F:ATP binding"/>
    <property type="evidence" value="ECO:0007669"/>
    <property type="project" value="InterPro"/>
</dbReference>
<protein>
    <recommendedName>
        <fullName evidence="2">Protein kinase domain-containing protein</fullName>
    </recommendedName>
</protein>
<dbReference type="PRINTS" id="PR01415">
    <property type="entry name" value="ANKYRIN"/>
</dbReference>
<dbReference type="SMART" id="SM00220">
    <property type="entry name" value="S_TKc"/>
    <property type="match status" value="1"/>
</dbReference>
<keyword evidence="4" id="KW-1185">Reference proteome</keyword>
<dbReference type="GO" id="GO:0004674">
    <property type="term" value="F:protein serine/threonine kinase activity"/>
    <property type="evidence" value="ECO:0007669"/>
    <property type="project" value="TreeGrafter"/>
</dbReference>
<dbReference type="Gene3D" id="1.25.40.20">
    <property type="entry name" value="Ankyrin repeat-containing domain"/>
    <property type="match status" value="2"/>
</dbReference>
<dbReference type="Pfam" id="PF00069">
    <property type="entry name" value="Pkinase"/>
    <property type="match status" value="1"/>
</dbReference>
<name>A0A1L7XI38_9HELO</name>
<sequence>MSELDETYRHSDEVIAKYIVQQIGANPNFSFKEPSTVENIARELAWECGGSKLIARLRLSIIASHKPYLRDCDVDAPFFRFWCGRWPRDQIYERALEAIKPNLETYDAARNFFFWVLHQGINGKDALLEALRSSSPSAVNWSDPATPEALVTLREHVKKLNIACGGLIATSEWESVHRIYMHPDIRSFLLRDDRWRELCSTKGASPTYGQVHGSLAASCATYIMTAYQELDGLPCPDDESMDQHLRKWPVLEYAGNNVARHIREAGTNLGIHWTVISKLILGDLTSFGSGQCIRQIEAASRNPERLQGWSQRYPEGVSLLVYAASEGLFFVVHSLLELGNKVRLEEKGTDGRTALAAAADNGHPDVVRYLLERGANLHARDPMMDTPLALAVAQGHIEVVEVLLRAGANPNLKALDGTTTAIIAASNGHASIVERLLFHGADPQAEDNNGETIMSHIVRLGDQNVDMANLPERYPALFQVDPDTRLLATAAVNRAVVSTTLACAPAHISASRQAMASKAEEFLRGDKSTSQVAYMPAEFRRQYQLRESLAHGSFSRCFSAVDRFTGRRCAVKASRARRTVGGNKWARDNRYRLEKEELESLKKFRHQNVSSLQNYIDVHQYVFMVFDLADGDLSDHFQKARMSEDQIREMMKQLFAGVRYLHDNNVIHCDLKPANILVFNDGATFKITDLGNSKHVISGSGNEKLISHCSGTQCYASPEASDSYKKRRDGGNSEPIRGPPCDIYSCGCILFEAFAWKYEWEQSEARLPGEFHNSQDKVDTWEAIRNRLALKLHEIRDDTKYGYWKHIPLRVESLVKVMLENEEEERATIQQCERSLWMRTDSSDFMSKEEHDKLRDYLPSYDRPEDYEKAVQVQIDRMKVFDMDENVLQHMPEMPRYYFEQLVLDRHNPLHWGWSIQAV</sequence>
<evidence type="ECO:0000313" key="3">
    <source>
        <dbReference type="EMBL" id="CZR64705.1"/>
    </source>
</evidence>